<keyword evidence="3" id="KW-1185">Reference proteome</keyword>
<keyword evidence="1" id="KW-1133">Transmembrane helix</keyword>
<protein>
    <submittedName>
        <fullName evidence="2">Uncharacterized protein</fullName>
    </submittedName>
</protein>
<feature type="transmembrane region" description="Helical" evidence="1">
    <location>
        <begin position="16"/>
        <end position="34"/>
    </location>
</feature>
<dbReference type="Proteomes" id="UP001589797">
    <property type="component" value="Unassembled WGS sequence"/>
</dbReference>
<proteinExistence type="predicted"/>
<accession>A0ABV6FRH5</accession>
<dbReference type="EMBL" id="JBHLWI010000008">
    <property type="protein sequence ID" value="MFC0261945.1"/>
    <property type="molecule type" value="Genomic_DNA"/>
</dbReference>
<organism evidence="2 3">
    <name type="scientific">Fontibacter flavus</name>
    <dbReference type="NCBI Taxonomy" id="654838"/>
    <lineage>
        <taxon>Bacteria</taxon>
        <taxon>Pseudomonadati</taxon>
        <taxon>Bacteroidota</taxon>
        <taxon>Cytophagia</taxon>
        <taxon>Cytophagales</taxon>
        <taxon>Cyclobacteriaceae</taxon>
        <taxon>Fontibacter</taxon>
    </lineage>
</organism>
<evidence type="ECO:0000313" key="2">
    <source>
        <dbReference type="EMBL" id="MFC0261945.1"/>
    </source>
</evidence>
<keyword evidence="1" id="KW-0472">Membrane</keyword>
<sequence>MPSSSNDTFSPEMVKILKIFGLGSVLFVFLLSFFNERKANNSGEDENPMLVADQDRLFFKNMRAPYYDIEGREDAKINIYRYGKRIKSPDFPTLNLSILLNRVKDEAYIFVEPNPEYLPLRLKWRNESLSDSGELVFYGGDKFAHYDFVRKLYPLLEDNLAWERTDGTSSTPILEEETAREALKITIRDYDRLTKNPK</sequence>
<dbReference type="RefSeq" id="WP_382386387.1">
    <property type="nucleotide sequence ID" value="NZ_JBHLWI010000008.1"/>
</dbReference>
<gene>
    <name evidence="2" type="ORF">ACFFIP_04565</name>
</gene>
<keyword evidence="1" id="KW-0812">Transmembrane</keyword>
<evidence type="ECO:0000256" key="1">
    <source>
        <dbReference type="SAM" id="Phobius"/>
    </source>
</evidence>
<reference evidence="2 3" key="1">
    <citation type="submission" date="2024-09" db="EMBL/GenBank/DDBJ databases">
        <authorList>
            <person name="Sun Q."/>
            <person name="Mori K."/>
        </authorList>
    </citation>
    <scope>NUCLEOTIDE SEQUENCE [LARGE SCALE GENOMIC DNA]</scope>
    <source>
        <strain evidence="2 3">CCM 7650</strain>
    </source>
</reference>
<name>A0ABV6FRH5_9BACT</name>
<comment type="caution">
    <text evidence="2">The sequence shown here is derived from an EMBL/GenBank/DDBJ whole genome shotgun (WGS) entry which is preliminary data.</text>
</comment>
<evidence type="ECO:0000313" key="3">
    <source>
        <dbReference type="Proteomes" id="UP001589797"/>
    </source>
</evidence>